<dbReference type="FunFam" id="3.10.170.20:FF:000009">
    <property type="entry name" value="Cell surface protease gp63, putative"/>
    <property type="match status" value="1"/>
</dbReference>
<dbReference type="FunFam" id="3.90.132.10:FF:000001">
    <property type="entry name" value="leishmanolysin-like peptidase isoform X2"/>
    <property type="match status" value="1"/>
</dbReference>
<name>A0A5K1UY03_ENTHI</name>
<evidence type="ECO:0000256" key="6">
    <source>
        <dbReference type="ARBA" id="ARBA00023049"/>
    </source>
</evidence>
<feature type="binding site" evidence="8">
    <location>
        <position position="210"/>
    </location>
    <ligand>
        <name>Zn(2+)</name>
        <dbReference type="ChEBI" id="CHEBI:29105"/>
        <note>catalytic</note>
    </ligand>
</feature>
<dbReference type="SUPFAM" id="SSF55486">
    <property type="entry name" value="Metalloproteases ('zincins'), catalytic domain"/>
    <property type="match status" value="1"/>
</dbReference>
<dbReference type="SMR" id="A0A5K1UY03"/>
<dbReference type="GO" id="GO:0006508">
    <property type="term" value="P:proteolysis"/>
    <property type="evidence" value="ECO:0007669"/>
    <property type="project" value="UniProtKB-KW"/>
</dbReference>
<evidence type="ECO:0000256" key="9">
    <source>
        <dbReference type="SAM" id="Phobius"/>
    </source>
</evidence>
<feature type="signal peptide" evidence="10">
    <location>
        <begin position="1"/>
        <end position="16"/>
    </location>
</feature>
<accession>A0A5K1UY03</accession>
<evidence type="ECO:0000313" key="12">
    <source>
        <dbReference type="EMBL" id="GAT96939.1"/>
    </source>
</evidence>
<dbReference type="OMA" id="AENHFGC"/>
<dbReference type="Gene3D" id="3.10.170.20">
    <property type="match status" value="1"/>
</dbReference>
<feature type="chain" id="PRO_5023869885" evidence="10">
    <location>
        <begin position="17"/>
        <end position="662"/>
    </location>
</feature>
<dbReference type="GO" id="GO:0007155">
    <property type="term" value="P:cell adhesion"/>
    <property type="evidence" value="ECO:0007669"/>
    <property type="project" value="InterPro"/>
</dbReference>
<dbReference type="VEuPathDB" id="AmoebaDB:EHI_042870"/>
<dbReference type="GO" id="GO:0004222">
    <property type="term" value="F:metalloendopeptidase activity"/>
    <property type="evidence" value="ECO:0007669"/>
    <property type="project" value="InterPro"/>
</dbReference>
<dbReference type="PANTHER" id="PTHR10942">
    <property type="entry name" value="LEISHMANOLYSIN-LIKE PEPTIDASE"/>
    <property type="match status" value="1"/>
</dbReference>
<evidence type="ECO:0000313" key="13">
    <source>
        <dbReference type="Proteomes" id="UP000078387"/>
    </source>
</evidence>
<dbReference type="GO" id="GO:0005737">
    <property type="term" value="C:cytoplasm"/>
    <property type="evidence" value="ECO:0007669"/>
    <property type="project" value="TreeGrafter"/>
</dbReference>
<dbReference type="VEuPathDB" id="AmoebaDB:KM1_067490"/>
<evidence type="ECO:0000256" key="8">
    <source>
        <dbReference type="PIRSR" id="PIRSR601577-2"/>
    </source>
</evidence>
<keyword evidence="9" id="KW-0812">Transmembrane</keyword>
<dbReference type="InterPro" id="IPR002909">
    <property type="entry name" value="IPT_dom"/>
</dbReference>
<evidence type="ECO:0000256" key="7">
    <source>
        <dbReference type="PIRSR" id="PIRSR601577-1"/>
    </source>
</evidence>
<evidence type="ECO:0000256" key="4">
    <source>
        <dbReference type="ARBA" id="ARBA00022801"/>
    </source>
</evidence>
<comment type="cofactor">
    <cofactor evidence="8">
        <name>Zn(2+)</name>
        <dbReference type="ChEBI" id="CHEBI:29105"/>
    </cofactor>
    <text evidence="8">Binds 1 zinc ion per subunit.</text>
</comment>
<dbReference type="VEuPathDB" id="AmoebaDB:EHI7A_032550"/>
<dbReference type="Gene3D" id="2.10.55.10">
    <property type="entry name" value="Leishmanolysin domain 3"/>
    <property type="match status" value="1"/>
</dbReference>
<feature type="active site" evidence="7">
    <location>
        <position position="207"/>
    </location>
</feature>
<dbReference type="EMBL" id="BDEQ01000001">
    <property type="protein sequence ID" value="GAT96939.1"/>
    <property type="molecule type" value="Genomic_DNA"/>
</dbReference>
<keyword evidence="9" id="KW-0472">Membrane</keyword>
<feature type="binding site" evidence="8">
    <location>
        <position position="267"/>
    </location>
    <ligand>
        <name>Zn(2+)</name>
        <dbReference type="ChEBI" id="CHEBI:29105"/>
        <note>catalytic</note>
    </ligand>
</feature>
<organism evidence="12 13">
    <name type="scientific">Entamoeba histolytica</name>
    <dbReference type="NCBI Taxonomy" id="5759"/>
    <lineage>
        <taxon>Eukaryota</taxon>
        <taxon>Amoebozoa</taxon>
        <taxon>Evosea</taxon>
        <taxon>Archamoebae</taxon>
        <taxon>Mastigamoebida</taxon>
        <taxon>Entamoebidae</taxon>
        <taxon>Entamoeba</taxon>
    </lineage>
</organism>
<proteinExistence type="inferred from homology"/>
<protein>
    <submittedName>
        <fullName evidence="12">Cell surface protease gp63 putative</fullName>
    </submittedName>
</protein>
<reference evidence="12 13" key="1">
    <citation type="submission" date="2016-05" db="EMBL/GenBank/DDBJ databases">
        <title>First whole genome sequencing of Entamoeba histolytica HM1:IMSS-clone-6.</title>
        <authorList>
            <person name="Mukherjee Avik.K."/>
            <person name="Izumyama S."/>
            <person name="Nakada-Tsukui K."/>
            <person name="Nozaki T."/>
        </authorList>
    </citation>
    <scope>NUCLEOTIDE SEQUENCE [LARGE SCALE GENOMIC DNA]</scope>
    <source>
        <strain evidence="12 13">HM1:IMSS clone 6</strain>
    </source>
</reference>
<dbReference type="VEuPathDB" id="AmoebaDB:EHI8A_029490"/>
<comment type="similarity">
    <text evidence="1">Belongs to the peptidase M8 family.</text>
</comment>
<evidence type="ECO:0000256" key="2">
    <source>
        <dbReference type="ARBA" id="ARBA00022670"/>
    </source>
</evidence>
<feature type="binding site" evidence="8">
    <location>
        <position position="206"/>
    </location>
    <ligand>
        <name>Zn(2+)</name>
        <dbReference type="ChEBI" id="CHEBI:29105"/>
        <note>catalytic</note>
    </ligand>
</feature>
<dbReference type="CDD" id="cd00603">
    <property type="entry name" value="IPT_PCSR"/>
    <property type="match status" value="1"/>
</dbReference>
<keyword evidence="9" id="KW-1133">Transmembrane helix</keyword>
<dbReference type="Gene3D" id="3.90.132.10">
    <property type="entry name" value="Leishmanolysin , domain 2"/>
    <property type="match status" value="1"/>
</dbReference>
<evidence type="ECO:0000256" key="5">
    <source>
        <dbReference type="ARBA" id="ARBA00022833"/>
    </source>
</evidence>
<keyword evidence="6 8" id="KW-0482">Metalloprotease</keyword>
<dbReference type="Proteomes" id="UP000078387">
    <property type="component" value="Unassembled WGS sequence"/>
</dbReference>
<keyword evidence="10" id="KW-0732">Signal</keyword>
<feature type="transmembrane region" description="Helical" evidence="9">
    <location>
        <begin position="600"/>
        <end position="622"/>
    </location>
</feature>
<dbReference type="PRINTS" id="PR00782">
    <property type="entry name" value="LSHMANOLYSIN"/>
</dbReference>
<sequence>MIFLLVITALGHQCIFNEINKNTKKSVLPTLRSSIKSSSSWHPLRFSYDLIGLTDQSYASQQWCKYTGETIILSSSNIYKCSEDDVLTKEKIEYIDRLFQSLNQSISEVFNVHTINYNKVIPGKKYCGEAVFPETYTIPEESDFHIMVTSHPHTSSGVFAYAAACYFGMDSQVNKRRSVMGYVNIVTSALEPTEERFRDQVGIIFHETMHALGFDGSLGVDKKVGDLNLKVVEDEIVVARARKHFGCDNMTYVPLEDGGGRGTANAHWERRIFISEIMNGITSNNPRVSEITLAYFEALGVYKPNYEMADALSWGRGLGCSFLEDCSKWPKQNGYYCRTGVRRCTNDRSAIGICDGNSFKETLNKSYQHYGDPHIGGSDEIADNCIFVSPIETSYCYQKMSALSFDYYFTLEMLNHGQNFGDTSMCFESSLIKFIPFGINNYHCYSVACMNNSFYKISIDGRYYDCDKSIKVRGYGGKLICADPKDICGNRVIETWPEIDSVENKTISVGDVLVINGRNLDVVQKVYIDYTSCKILHKSKEQLQIEVDYHDPFISFISFEASLMIEANESVNSCYDHLIKIKVPTYYIFLNFGDWVMTNYIFIAVIPVWIIFFILLFGYYTLKVVVIRQAEEVREAKREINLRLGNLKDKPQKKKQSFCVMF</sequence>
<evidence type="ECO:0000259" key="11">
    <source>
        <dbReference type="Pfam" id="PF01833"/>
    </source>
</evidence>
<dbReference type="Pfam" id="PF01457">
    <property type="entry name" value="Peptidase_M8"/>
    <property type="match status" value="1"/>
</dbReference>
<keyword evidence="3 8" id="KW-0479">Metal-binding</keyword>
<dbReference type="Pfam" id="PF01833">
    <property type="entry name" value="TIG"/>
    <property type="match status" value="1"/>
</dbReference>
<keyword evidence="5 8" id="KW-0862">Zinc</keyword>
<dbReference type="VEuPathDB" id="AmoebaDB:EHI5A_056610"/>
<gene>
    <name evidence="12" type="ORF">CL6EHI_042870</name>
</gene>
<feature type="domain" description="IPT/TIG" evidence="11">
    <location>
        <begin position="497"/>
        <end position="551"/>
    </location>
</feature>
<dbReference type="PANTHER" id="PTHR10942:SF0">
    <property type="entry name" value="LEISHMANOLYSIN-LIKE PEPTIDASE"/>
    <property type="match status" value="1"/>
</dbReference>
<dbReference type="InterPro" id="IPR001577">
    <property type="entry name" value="Peptidase_M8"/>
</dbReference>
<evidence type="ECO:0000256" key="10">
    <source>
        <dbReference type="SAM" id="SignalP"/>
    </source>
</evidence>
<keyword evidence="4" id="KW-0378">Hydrolase</keyword>
<dbReference type="GO" id="GO:0016020">
    <property type="term" value="C:membrane"/>
    <property type="evidence" value="ECO:0007669"/>
    <property type="project" value="InterPro"/>
</dbReference>
<dbReference type="AlphaFoldDB" id="A0A5K1UY03"/>
<dbReference type="GO" id="GO:0046872">
    <property type="term" value="F:metal ion binding"/>
    <property type="evidence" value="ECO:0007669"/>
    <property type="project" value="UniProtKB-KW"/>
</dbReference>
<evidence type="ECO:0000256" key="1">
    <source>
        <dbReference type="ARBA" id="ARBA00005860"/>
    </source>
</evidence>
<evidence type="ECO:0000256" key="3">
    <source>
        <dbReference type="ARBA" id="ARBA00022723"/>
    </source>
</evidence>
<dbReference type="FunFam" id="2.10.55.10:FF:000004">
    <property type="entry name" value="Cell surface protease gp63, putative"/>
    <property type="match status" value="1"/>
</dbReference>
<keyword evidence="2 12" id="KW-0645">Protease</keyword>
<comment type="caution">
    <text evidence="12">The sequence shown here is derived from an EMBL/GenBank/DDBJ whole genome shotgun (WGS) entry which is preliminary data.</text>
</comment>